<evidence type="ECO:0000256" key="5">
    <source>
        <dbReference type="ARBA" id="ARBA00022840"/>
    </source>
</evidence>
<sequence length="377" mass="39290">MPGPPPAVAVTRLAVRRALATRRTADGRRPLLLAAVSGGADSLALAAAMAFEGPRASYEVGAVVVDHGLQPESDRAARRAAQQCRELGLAPVEVVRIDVPTGTGEGPEAQARSARYEALEAARVRNGATSVVLAHTRDDQAEQVLLGLVRGSGTRSLSGMPRRTATLLRPFLDVTAAETRQACLDQGLQVWDDPHNADERYLRVRVRRVLDEVEARIGPGVRAGLARSSDLLRADGEALDDLAATAYAALAAHTPAAGPGSASADRTASGVPDAVRTASGTPIAVEPAEAGADVLVDARGLDTDALADLPTGVRTRVIRLHLLAAGADPAALSSAQIGWVDDLVMRWKGQKAVDVPGGLRAERVDGRIVVRPASPVQ</sequence>
<comment type="function">
    <text evidence="7">Ligates lysine onto the cytidine present at position 34 of the AUA codon-specific tRNA(Ile) that contains the anticodon CAU, in an ATP-dependent manner. Cytidine is converted to lysidine, thus changing the amino acid specificity of the tRNA from methionine to isoleucine.</text>
</comment>
<comment type="subcellular location">
    <subcellularLocation>
        <location evidence="7">Cytoplasm</location>
    </subcellularLocation>
</comment>
<keyword evidence="12" id="KW-1185">Reference proteome</keyword>
<name>A0ABT6C754_9MICO</name>
<keyword evidence="3 7" id="KW-0819">tRNA processing</keyword>
<feature type="region of interest" description="Disordered" evidence="8">
    <location>
        <begin position="255"/>
        <end position="275"/>
    </location>
</feature>
<dbReference type="GO" id="GO:0032267">
    <property type="term" value="F:tRNA(Ile)-lysidine synthase activity"/>
    <property type="evidence" value="ECO:0007669"/>
    <property type="project" value="UniProtKB-EC"/>
</dbReference>
<dbReference type="EC" id="6.3.4.19" evidence="7"/>
<dbReference type="HAMAP" id="MF_01161">
    <property type="entry name" value="tRNA_Ile_lys_synt"/>
    <property type="match status" value="1"/>
</dbReference>
<comment type="catalytic activity">
    <reaction evidence="6 7">
        <text>cytidine(34) in tRNA(Ile2) + L-lysine + ATP = lysidine(34) in tRNA(Ile2) + AMP + diphosphate + H(+)</text>
        <dbReference type="Rhea" id="RHEA:43744"/>
        <dbReference type="Rhea" id="RHEA-COMP:10625"/>
        <dbReference type="Rhea" id="RHEA-COMP:10670"/>
        <dbReference type="ChEBI" id="CHEBI:15378"/>
        <dbReference type="ChEBI" id="CHEBI:30616"/>
        <dbReference type="ChEBI" id="CHEBI:32551"/>
        <dbReference type="ChEBI" id="CHEBI:33019"/>
        <dbReference type="ChEBI" id="CHEBI:82748"/>
        <dbReference type="ChEBI" id="CHEBI:83665"/>
        <dbReference type="ChEBI" id="CHEBI:456215"/>
        <dbReference type="EC" id="6.3.4.19"/>
    </reaction>
</comment>
<evidence type="ECO:0000313" key="11">
    <source>
        <dbReference type="EMBL" id="MDF8264727.1"/>
    </source>
</evidence>
<dbReference type="Pfam" id="PF09179">
    <property type="entry name" value="TilS"/>
    <property type="match status" value="1"/>
</dbReference>
<proteinExistence type="inferred from homology"/>
<organism evidence="11 12">
    <name type="scientific">Luteipulveratus flavus</name>
    <dbReference type="NCBI Taxonomy" id="3031728"/>
    <lineage>
        <taxon>Bacteria</taxon>
        <taxon>Bacillati</taxon>
        <taxon>Actinomycetota</taxon>
        <taxon>Actinomycetes</taxon>
        <taxon>Micrococcales</taxon>
        <taxon>Dermacoccaceae</taxon>
        <taxon>Luteipulveratus</taxon>
    </lineage>
</organism>
<dbReference type="InterPro" id="IPR012795">
    <property type="entry name" value="tRNA_Ile_lys_synt_N"/>
</dbReference>
<evidence type="ECO:0000259" key="9">
    <source>
        <dbReference type="Pfam" id="PF01171"/>
    </source>
</evidence>
<feature type="domain" description="tRNA(Ile)-lysidine synthase substrate-binding" evidence="10">
    <location>
        <begin position="301"/>
        <end position="367"/>
    </location>
</feature>
<protein>
    <recommendedName>
        <fullName evidence="7">tRNA(Ile)-lysidine synthase</fullName>
        <ecNumber evidence="7">6.3.4.19</ecNumber>
    </recommendedName>
    <alternativeName>
        <fullName evidence="7">tRNA(Ile)-2-lysyl-cytidine synthase</fullName>
    </alternativeName>
    <alternativeName>
        <fullName evidence="7">tRNA(Ile)-lysidine synthetase</fullName>
    </alternativeName>
</protein>
<dbReference type="RefSeq" id="WP_277192124.1">
    <property type="nucleotide sequence ID" value="NZ_JAROAV010000028.1"/>
</dbReference>
<dbReference type="Proteomes" id="UP001528912">
    <property type="component" value="Unassembled WGS sequence"/>
</dbReference>
<dbReference type="PANTHER" id="PTHR43033">
    <property type="entry name" value="TRNA(ILE)-LYSIDINE SYNTHASE-RELATED"/>
    <property type="match status" value="1"/>
</dbReference>
<comment type="caution">
    <text evidence="11">The sequence shown here is derived from an EMBL/GenBank/DDBJ whole genome shotgun (WGS) entry which is preliminary data.</text>
</comment>
<evidence type="ECO:0000259" key="10">
    <source>
        <dbReference type="Pfam" id="PF09179"/>
    </source>
</evidence>
<keyword evidence="2 7" id="KW-0436">Ligase</keyword>
<gene>
    <name evidence="7 11" type="primary">tilS</name>
    <name evidence="11" type="ORF">P4R38_10765</name>
</gene>
<keyword evidence="1 7" id="KW-0963">Cytoplasm</keyword>
<dbReference type="SUPFAM" id="SSF82829">
    <property type="entry name" value="MesJ substrate recognition domain-like"/>
    <property type="match status" value="1"/>
</dbReference>
<evidence type="ECO:0000256" key="1">
    <source>
        <dbReference type="ARBA" id="ARBA00022490"/>
    </source>
</evidence>
<dbReference type="SUPFAM" id="SSF52402">
    <property type="entry name" value="Adenine nucleotide alpha hydrolases-like"/>
    <property type="match status" value="1"/>
</dbReference>
<evidence type="ECO:0000256" key="6">
    <source>
        <dbReference type="ARBA" id="ARBA00048539"/>
    </source>
</evidence>
<evidence type="ECO:0000256" key="7">
    <source>
        <dbReference type="HAMAP-Rule" id="MF_01161"/>
    </source>
</evidence>
<keyword evidence="5 7" id="KW-0067">ATP-binding</keyword>
<comment type="similarity">
    <text evidence="7">Belongs to the tRNA(Ile)-lysidine synthase family.</text>
</comment>
<evidence type="ECO:0000256" key="4">
    <source>
        <dbReference type="ARBA" id="ARBA00022741"/>
    </source>
</evidence>
<keyword evidence="4 7" id="KW-0547">Nucleotide-binding</keyword>
<feature type="binding site" evidence="7">
    <location>
        <begin position="37"/>
        <end position="42"/>
    </location>
    <ligand>
        <name>ATP</name>
        <dbReference type="ChEBI" id="CHEBI:30616"/>
    </ligand>
</feature>
<dbReference type="NCBIfam" id="TIGR02432">
    <property type="entry name" value="lysidine_TilS_N"/>
    <property type="match status" value="1"/>
</dbReference>
<feature type="domain" description="tRNA(Ile)-lysidine/2-thiocytidine synthase N-terminal" evidence="9">
    <location>
        <begin position="32"/>
        <end position="208"/>
    </location>
</feature>
<dbReference type="PANTHER" id="PTHR43033:SF1">
    <property type="entry name" value="TRNA(ILE)-LYSIDINE SYNTHASE-RELATED"/>
    <property type="match status" value="1"/>
</dbReference>
<accession>A0ABT6C754</accession>
<dbReference type="EMBL" id="JAROAV010000028">
    <property type="protein sequence ID" value="MDF8264727.1"/>
    <property type="molecule type" value="Genomic_DNA"/>
</dbReference>
<dbReference type="InterPro" id="IPR011063">
    <property type="entry name" value="TilS/TtcA_N"/>
</dbReference>
<reference evidence="11 12" key="1">
    <citation type="submission" date="2023-03" db="EMBL/GenBank/DDBJ databases">
        <title>YIM 133296 draft genome.</title>
        <authorList>
            <person name="Xiong L."/>
        </authorList>
    </citation>
    <scope>NUCLEOTIDE SEQUENCE [LARGE SCALE GENOMIC DNA]</scope>
    <source>
        <strain evidence="11 12">YIM 133296</strain>
    </source>
</reference>
<evidence type="ECO:0000313" key="12">
    <source>
        <dbReference type="Proteomes" id="UP001528912"/>
    </source>
</evidence>
<dbReference type="CDD" id="cd01992">
    <property type="entry name" value="TilS_N"/>
    <property type="match status" value="1"/>
</dbReference>
<evidence type="ECO:0000256" key="3">
    <source>
        <dbReference type="ARBA" id="ARBA00022694"/>
    </source>
</evidence>
<dbReference type="InterPro" id="IPR012094">
    <property type="entry name" value="tRNA_Ile_lys_synt"/>
</dbReference>
<dbReference type="InterPro" id="IPR014729">
    <property type="entry name" value="Rossmann-like_a/b/a_fold"/>
</dbReference>
<evidence type="ECO:0000256" key="8">
    <source>
        <dbReference type="SAM" id="MobiDB-lite"/>
    </source>
</evidence>
<dbReference type="Gene3D" id="3.40.50.620">
    <property type="entry name" value="HUPs"/>
    <property type="match status" value="1"/>
</dbReference>
<evidence type="ECO:0000256" key="2">
    <source>
        <dbReference type="ARBA" id="ARBA00022598"/>
    </source>
</evidence>
<dbReference type="InterPro" id="IPR015262">
    <property type="entry name" value="tRNA_Ile_lys_synt_subst-bd"/>
</dbReference>
<dbReference type="Pfam" id="PF01171">
    <property type="entry name" value="ATP_bind_3"/>
    <property type="match status" value="1"/>
</dbReference>
<comment type="domain">
    <text evidence="7">The N-terminal region contains the highly conserved SGGXDS motif, predicted to be a P-loop motif involved in ATP binding.</text>
</comment>